<keyword evidence="1" id="KW-0808">Transferase</keyword>
<keyword evidence="5" id="KW-1185">Reference proteome</keyword>
<evidence type="ECO:0000256" key="1">
    <source>
        <dbReference type="ARBA" id="ARBA00022679"/>
    </source>
</evidence>
<reference evidence="4 5" key="1">
    <citation type="submission" date="2023-07" db="EMBL/GenBank/DDBJ databases">
        <title>Genomic Encyclopedia of Type Strains, Phase IV (KMG-IV): sequencing the most valuable type-strain genomes for metagenomic binning, comparative biology and taxonomic classification.</title>
        <authorList>
            <person name="Goeker M."/>
        </authorList>
    </citation>
    <scope>NUCLEOTIDE SEQUENCE [LARGE SCALE GENOMIC DNA]</scope>
    <source>
        <strain evidence="4 5">DSM 27848</strain>
    </source>
</reference>
<dbReference type="Gene3D" id="3.40.630.30">
    <property type="match status" value="1"/>
</dbReference>
<gene>
    <name evidence="4" type="ORF">J2S14_000598</name>
</gene>
<comment type="caution">
    <text evidence="4">The sequence shown here is derived from an EMBL/GenBank/DDBJ whole genome shotgun (WGS) entry which is preliminary data.</text>
</comment>
<dbReference type="InterPro" id="IPR050680">
    <property type="entry name" value="YpeA/RimI_acetyltransf"/>
</dbReference>
<sequence length="292" mass="34420">MKKLRFVKDYKNDKCLRKSFNELANKVFGIDFEEWYEKGFWDNQYIPFSYADGDRVIANVSVNVLNLIIDGETKKAIQIGTVMTHPDYRNKGLSANLMHKVLEEFEEKSDFIYLFANPSVLDFYPKFGFEAVEENEYSMKLQLETNSAVNLFKLDVKSANDLHFIHQFVCERVPVSKKFSTDNALGIFMFYCLNVFPDDIYYLEKENVIVLFKKEHDHLHIFDIVSKNDINIQQILRNISDRETRKIIFHYTPDYTNIQVEQKKHNGSEILFVKSKHNRFPTQIKHPITSQA</sequence>
<dbReference type="Proteomes" id="UP001232343">
    <property type="component" value="Unassembled WGS sequence"/>
</dbReference>
<evidence type="ECO:0000256" key="2">
    <source>
        <dbReference type="ARBA" id="ARBA00023315"/>
    </source>
</evidence>
<organism evidence="4 5">
    <name type="scientific">Lederbergia wuyishanensis</name>
    <dbReference type="NCBI Taxonomy" id="1347903"/>
    <lineage>
        <taxon>Bacteria</taxon>
        <taxon>Bacillati</taxon>
        <taxon>Bacillota</taxon>
        <taxon>Bacilli</taxon>
        <taxon>Bacillales</taxon>
        <taxon>Bacillaceae</taxon>
        <taxon>Lederbergia</taxon>
    </lineage>
</organism>
<evidence type="ECO:0000259" key="3">
    <source>
        <dbReference type="PROSITE" id="PS51186"/>
    </source>
</evidence>
<protein>
    <submittedName>
        <fullName evidence="4">N-acetyltransferase YhbS</fullName>
    </submittedName>
</protein>
<keyword evidence="2" id="KW-0012">Acyltransferase</keyword>
<dbReference type="CDD" id="cd04301">
    <property type="entry name" value="NAT_SF"/>
    <property type="match status" value="1"/>
</dbReference>
<dbReference type="RefSeq" id="WP_244680022.1">
    <property type="nucleotide sequence ID" value="NZ_JALIRM010000001.1"/>
</dbReference>
<dbReference type="InterPro" id="IPR000182">
    <property type="entry name" value="GNAT_dom"/>
</dbReference>
<accession>A0ABU0D095</accession>
<dbReference type="PANTHER" id="PTHR43420">
    <property type="entry name" value="ACETYLTRANSFERASE"/>
    <property type="match status" value="1"/>
</dbReference>
<name>A0ABU0D095_9BACI</name>
<evidence type="ECO:0000313" key="4">
    <source>
        <dbReference type="EMBL" id="MDQ0341805.1"/>
    </source>
</evidence>
<dbReference type="InterPro" id="IPR016181">
    <property type="entry name" value="Acyl_CoA_acyltransferase"/>
</dbReference>
<evidence type="ECO:0000313" key="5">
    <source>
        <dbReference type="Proteomes" id="UP001232343"/>
    </source>
</evidence>
<dbReference type="PROSITE" id="PS51186">
    <property type="entry name" value="GNAT"/>
    <property type="match status" value="1"/>
</dbReference>
<dbReference type="Pfam" id="PF13527">
    <property type="entry name" value="Acetyltransf_9"/>
    <property type="match status" value="1"/>
</dbReference>
<feature type="domain" description="N-acetyltransferase" evidence="3">
    <location>
        <begin position="8"/>
        <end position="144"/>
    </location>
</feature>
<proteinExistence type="predicted"/>
<dbReference type="SUPFAM" id="SSF55729">
    <property type="entry name" value="Acyl-CoA N-acyltransferases (Nat)"/>
    <property type="match status" value="1"/>
</dbReference>
<dbReference type="PANTHER" id="PTHR43420:SF31">
    <property type="entry name" value="ACETYLTRANSFERASE"/>
    <property type="match status" value="1"/>
</dbReference>
<dbReference type="EMBL" id="JAUSUO010000001">
    <property type="protein sequence ID" value="MDQ0341805.1"/>
    <property type="molecule type" value="Genomic_DNA"/>
</dbReference>